<evidence type="ECO:0000313" key="1">
    <source>
        <dbReference type="EMBL" id="CAB4240821.1"/>
    </source>
</evidence>
<dbReference type="EMBL" id="LR797819">
    <property type="protein sequence ID" value="CAB4240821.1"/>
    <property type="molecule type" value="Genomic_DNA"/>
</dbReference>
<gene>
    <name evidence="1" type="ORF">UFOVP56_18</name>
</gene>
<dbReference type="Gene3D" id="2.60.120.260">
    <property type="entry name" value="Galactose-binding domain-like"/>
    <property type="match status" value="1"/>
</dbReference>
<protein>
    <submittedName>
        <fullName evidence="1">Uncharacterized protein</fullName>
    </submittedName>
</protein>
<organism evidence="1">
    <name type="scientific">uncultured Caudovirales phage</name>
    <dbReference type="NCBI Taxonomy" id="2100421"/>
    <lineage>
        <taxon>Viruses</taxon>
        <taxon>Duplodnaviria</taxon>
        <taxon>Heunggongvirae</taxon>
        <taxon>Uroviricota</taxon>
        <taxon>Caudoviricetes</taxon>
        <taxon>Peduoviridae</taxon>
        <taxon>Maltschvirus</taxon>
        <taxon>Maltschvirus maltsch</taxon>
    </lineage>
</organism>
<dbReference type="InterPro" id="IPR008979">
    <property type="entry name" value="Galactose-bd-like_sf"/>
</dbReference>
<sequence>MAYSGTVGQTVISVQTLIDHGARRSGKLAEELTIEQVQSAKESLFYLLSNLINQGIQYFAIKKHVFGLTPNQYEYTLPVGSNDVLNALYRRMSRPTPNAGGSYFSSSGTTGLAFDNNTATSDAQTAPNGYIGINYGTNNTVYAGSIGILPAVSGSFHVVLEWSNDGTTWNTLYDPGATTWQSGQWLWYDIEPGVNVQYYRMRETAGGTLNVAEFYVGNNSTEITMARLNRDDYTNLPNKNFTADQPFQFWFNRTIPQPTVTLWPVPSNPFVQMTIWYSEYVQDVGALSGQLAIPDRWYMAIQCMLAHQMSQELPNVDVARIQYLEMQAEKYFQLAESEERDKSPIFLQANISPYTL</sequence>
<dbReference type="SUPFAM" id="SSF49785">
    <property type="entry name" value="Galactose-binding domain-like"/>
    <property type="match status" value="1"/>
</dbReference>
<proteinExistence type="predicted"/>
<name>A0A6J5T7S1_9CAUD</name>
<accession>A0A6J5T7S1</accession>
<reference evidence="1" key="1">
    <citation type="submission" date="2020-05" db="EMBL/GenBank/DDBJ databases">
        <authorList>
            <person name="Chiriac C."/>
            <person name="Salcher M."/>
            <person name="Ghai R."/>
            <person name="Kavagutti S V."/>
        </authorList>
    </citation>
    <scope>NUCLEOTIDE SEQUENCE</scope>
</reference>